<feature type="transmembrane region" description="Helical" evidence="6">
    <location>
        <begin position="368"/>
        <end position="387"/>
    </location>
</feature>
<gene>
    <name evidence="8" type="primary">aas</name>
    <name evidence="8" type="ORF">VA7868_00196</name>
</gene>
<dbReference type="InterPro" id="IPR036259">
    <property type="entry name" value="MFS_trans_sf"/>
</dbReference>
<dbReference type="Pfam" id="PF07690">
    <property type="entry name" value="MFS_1"/>
    <property type="match status" value="1"/>
</dbReference>
<dbReference type="PANTHER" id="PTHR24096:SF149">
    <property type="entry name" value="AMP-BINDING DOMAIN-CONTAINING PROTEIN-RELATED"/>
    <property type="match status" value="1"/>
</dbReference>
<feature type="transmembrane region" description="Helical" evidence="6">
    <location>
        <begin position="181"/>
        <end position="200"/>
    </location>
</feature>
<evidence type="ECO:0000256" key="3">
    <source>
        <dbReference type="ARBA" id="ARBA00022692"/>
    </source>
</evidence>
<dbReference type="RefSeq" id="WP_073601991.1">
    <property type="nucleotide sequence ID" value="NZ_FQXZ01000004.1"/>
</dbReference>
<dbReference type="SUPFAM" id="SSF56801">
    <property type="entry name" value="Acetyl-CoA synthetase-like"/>
    <property type="match status" value="1"/>
</dbReference>
<evidence type="ECO:0000256" key="6">
    <source>
        <dbReference type="SAM" id="Phobius"/>
    </source>
</evidence>
<feature type="transmembrane region" description="Helical" evidence="6">
    <location>
        <begin position="300"/>
        <end position="319"/>
    </location>
</feature>
<dbReference type="Proteomes" id="UP000184608">
    <property type="component" value="Unassembled WGS sequence"/>
</dbReference>
<dbReference type="STRING" id="1216006.VA7868_00196"/>
<dbReference type="PANTHER" id="PTHR24096">
    <property type="entry name" value="LONG-CHAIN-FATTY-ACID--COA LIGASE"/>
    <property type="match status" value="1"/>
</dbReference>
<reference evidence="8 9" key="1">
    <citation type="submission" date="2016-11" db="EMBL/GenBank/DDBJ databases">
        <authorList>
            <person name="Jaros S."/>
            <person name="Januszkiewicz K."/>
            <person name="Wedrychowicz H."/>
        </authorList>
    </citation>
    <scope>NUCLEOTIDE SEQUENCE [LARGE SCALE GENOMIC DNA]</scope>
    <source>
        <strain evidence="8 9">CECT 7868</strain>
    </source>
</reference>
<comment type="similarity">
    <text evidence="1">Belongs to the ATP-dependent AMP-binding enzyme family.</text>
</comment>
<evidence type="ECO:0000256" key="2">
    <source>
        <dbReference type="ARBA" id="ARBA00022598"/>
    </source>
</evidence>
<feature type="transmembrane region" description="Helical" evidence="6">
    <location>
        <begin position="393"/>
        <end position="414"/>
    </location>
</feature>
<dbReference type="Gene3D" id="3.30.300.30">
    <property type="match status" value="1"/>
</dbReference>
<feature type="domain" description="Phospholipid/glycerol acyltransferase" evidence="7">
    <location>
        <begin position="447"/>
        <end position="558"/>
    </location>
</feature>
<feature type="transmembrane region" description="Helical" evidence="6">
    <location>
        <begin position="241"/>
        <end position="261"/>
    </location>
</feature>
<sequence length="1148" mass="125642">MNNVLKMKGFVTFLLVAFMNAFVDLGHKIVIQNTLFKSFSDNHQVLMTAVVNALILMPFVLLFTPSGFLADRYNKVKVMKVSALLAVVITLLITCCYYQGWFYAAFGLTFLLAMQSAIYSPAKYGYIRALVGAENLSAGNSWVQAVSMIAILAGSAVFSALFEMKLNWTDTMQPDDILKNISVLGWLLVAGSVIECVLAFRLPEKDTPSSAPFSWNDYLCGKALSRNLTLLFKEKPVWQSVLGLTLFLSISQVMIAAFPAYAKSHLAIDNTFIVQSIIAMAIVGIMLGSSLAAKHSVNHINLALIPSGAVIVCAGLFILPQTTSSVLLGLVFLTVGAGGALMMVPLNALIQFHAGESQTGKILAGNNFIQNIGMLFFLAITVAFATTDADVSYLLWGLFILGSIVALTAVILLPDVLIRAIMGKLIGHKYRLKVLGFDNLPESGRGTLLLGNHISWLDWAIVQMASPRRVYFVMDRGIYQRWYLKWLFDLFKVIPISPGKSRDALQKVTDLLNQGEMVCLFPEGRISHLGQLGEFKKGFERACAEANGVIVPFYLRGMWGSFFSRSSKKLAQIRKTGMKRDVIIAFGQPMDIHSGASEVKQKVFEMSVAAWNEYAETLETLPEAWITTAKSRPGHWAVTDSQSKPVSHAKFLAGSLMLQQRVKKLAGKNLGLLVPTSSAGLMSNLAAMMAGKTVVNLNYTASAEALQAAKAQADIQSIVTSRRFITKLEKRGINCEAILDGCDVFWLEDFKARLTKTESLLIMAAVKCLPASWIQAIWCKKQHRDDTAAILFSSGSEGTPKGVMLTHKNMIANLRQVSDVLNMQDNDRIMATLPLFHAFGLTVTGMLPLIEGLPVICHPDPTDGLNIARAVAKFEATIMCATSTFLRMYQRNRRINPMMFSSLRTVVSGAEKLDTKVKQAFQQKFMVPVLEGYGTTETTPVASVNLPGHLVRTQGYIQEAAREGTVGLALPGTTFKIVDPVTLETLPAGEDGLILIGGAQIMKGYLADPQKTADVIIELEGIRWYKTGDKGHLDEDGYLTIVDRYSRFAKLAGEMVSLSAVEQSAKELLEEPDMNLIAVNLPDEKKGEQIVMLVETETTPETIRKTLTQKGMLALMLPGKIFQVAQIPVLGSGKPDFAAAKKLAMNLS</sequence>
<keyword evidence="2" id="KW-0436">Ligase</keyword>
<dbReference type="InterPro" id="IPR020845">
    <property type="entry name" value="AMP-binding_CS"/>
</dbReference>
<keyword evidence="4 6" id="KW-1133">Transmembrane helix</keyword>
<evidence type="ECO:0000256" key="1">
    <source>
        <dbReference type="ARBA" id="ARBA00006432"/>
    </source>
</evidence>
<dbReference type="NCBIfam" id="NF006386">
    <property type="entry name" value="PRK08633.1"/>
    <property type="match status" value="1"/>
</dbReference>
<keyword evidence="3 6" id="KW-0812">Transmembrane</keyword>
<proteinExistence type="inferred from homology"/>
<evidence type="ECO:0000313" key="8">
    <source>
        <dbReference type="EMBL" id="SHH67265.1"/>
    </source>
</evidence>
<dbReference type="Gene3D" id="1.20.1250.20">
    <property type="entry name" value="MFS general substrate transporter like domains"/>
    <property type="match status" value="1"/>
</dbReference>
<dbReference type="InterPro" id="IPR011701">
    <property type="entry name" value="MFS"/>
</dbReference>
<protein>
    <submittedName>
        <fullName evidence="8">Bifunctional protein Aas</fullName>
    </submittedName>
</protein>
<feature type="transmembrane region" description="Helical" evidence="6">
    <location>
        <begin position="142"/>
        <end position="161"/>
    </location>
</feature>
<dbReference type="GO" id="GO:0016746">
    <property type="term" value="F:acyltransferase activity"/>
    <property type="evidence" value="ECO:0007669"/>
    <property type="project" value="InterPro"/>
</dbReference>
<keyword evidence="5 6" id="KW-0472">Membrane</keyword>
<dbReference type="GO" id="GO:0022857">
    <property type="term" value="F:transmembrane transporter activity"/>
    <property type="evidence" value="ECO:0007669"/>
    <property type="project" value="InterPro"/>
</dbReference>
<feature type="transmembrane region" description="Helical" evidence="6">
    <location>
        <begin position="81"/>
        <end position="100"/>
    </location>
</feature>
<dbReference type="GO" id="GO:0016405">
    <property type="term" value="F:CoA-ligase activity"/>
    <property type="evidence" value="ECO:0007669"/>
    <property type="project" value="TreeGrafter"/>
</dbReference>
<dbReference type="Pfam" id="PF01553">
    <property type="entry name" value="Acyltransferase"/>
    <property type="match status" value="1"/>
</dbReference>
<dbReference type="CDD" id="cd07989">
    <property type="entry name" value="LPLAT_AGPAT-like"/>
    <property type="match status" value="1"/>
</dbReference>
<dbReference type="SMART" id="SM00563">
    <property type="entry name" value="PlsC"/>
    <property type="match status" value="1"/>
</dbReference>
<dbReference type="InterPro" id="IPR000873">
    <property type="entry name" value="AMP-dep_synth/lig_dom"/>
</dbReference>
<evidence type="ECO:0000256" key="5">
    <source>
        <dbReference type="ARBA" id="ARBA00023136"/>
    </source>
</evidence>
<dbReference type="InterPro" id="IPR002123">
    <property type="entry name" value="Plipid/glycerol_acylTrfase"/>
</dbReference>
<evidence type="ECO:0000256" key="4">
    <source>
        <dbReference type="ARBA" id="ARBA00022989"/>
    </source>
</evidence>
<accession>A0A1M5UWB3</accession>
<dbReference type="OrthoDB" id="9803968at2"/>
<feature type="transmembrane region" description="Helical" evidence="6">
    <location>
        <begin position="325"/>
        <end position="348"/>
    </location>
</feature>
<dbReference type="InterPro" id="IPR045851">
    <property type="entry name" value="AMP-bd_C_sf"/>
</dbReference>
<organism evidence="8 9">
    <name type="scientific">Vibrio aerogenes CECT 7868</name>
    <dbReference type="NCBI Taxonomy" id="1216006"/>
    <lineage>
        <taxon>Bacteria</taxon>
        <taxon>Pseudomonadati</taxon>
        <taxon>Pseudomonadota</taxon>
        <taxon>Gammaproteobacteria</taxon>
        <taxon>Vibrionales</taxon>
        <taxon>Vibrionaceae</taxon>
        <taxon>Vibrio</taxon>
    </lineage>
</organism>
<name>A0A1M5UWB3_9VIBR</name>
<dbReference type="InterPro" id="IPR042099">
    <property type="entry name" value="ANL_N_sf"/>
</dbReference>
<feature type="transmembrane region" description="Helical" evidence="6">
    <location>
        <begin position="273"/>
        <end position="293"/>
    </location>
</feature>
<dbReference type="AlphaFoldDB" id="A0A1M5UWB3"/>
<evidence type="ECO:0000313" key="9">
    <source>
        <dbReference type="Proteomes" id="UP000184608"/>
    </source>
</evidence>
<dbReference type="PROSITE" id="PS00455">
    <property type="entry name" value="AMP_BINDING"/>
    <property type="match status" value="1"/>
</dbReference>
<dbReference type="EMBL" id="FQXZ01000004">
    <property type="protein sequence ID" value="SHH67265.1"/>
    <property type="molecule type" value="Genomic_DNA"/>
</dbReference>
<dbReference type="SUPFAM" id="SSF69593">
    <property type="entry name" value="Glycerol-3-phosphate (1)-acyltransferase"/>
    <property type="match status" value="1"/>
</dbReference>
<feature type="transmembrane region" description="Helical" evidence="6">
    <location>
        <begin position="50"/>
        <end position="69"/>
    </location>
</feature>
<dbReference type="CDD" id="cd06173">
    <property type="entry name" value="MFS_MefA_like"/>
    <property type="match status" value="1"/>
</dbReference>
<dbReference type="Pfam" id="PF00501">
    <property type="entry name" value="AMP-binding"/>
    <property type="match status" value="1"/>
</dbReference>
<dbReference type="SUPFAM" id="SSF103473">
    <property type="entry name" value="MFS general substrate transporter"/>
    <property type="match status" value="1"/>
</dbReference>
<dbReference type="Gene3D" id="3.40.50.12780">
    <property type="entry name" value="N-terminal domain of ligase-like"/>
    <property type="match status" value="1"/>
</dbReference>
<evidence type="ECO:0000259" key="7">
    <source>
        <dbReference type="SMART" id="SM00563"/>
    </source>
</evidence>
<keyword evidence="9" id="KW-1185">Reference proteome</keyword>